<comment type="caution">
    <text evidence="2">The sequence shown here is derived from an EMBL/GenBank/DDBJ whole genome shotgun (WGS) entry which is preliminary data.</text>
</comment>
<proteinExistence type="predicted"/>
<name>A0A1B6VX15_9NEIS</name>
<reference evidence="3" key="1">
    <citation type="submission" date="2016-05" db="EMBL/GenBank/DDBJ databases">
        <title>Draft genome of Corynebacterium afermentans subsp. afermentans LCDC 88199T.</title>
        <authorList>
            <person name="Bernier A.-M."/>
            <person name="Bernard K."/>
        </authorList>
    </citation>
    <scope>NUCLEOTIDE SEQUENCE [LARGE SCALE GENOMIC DNA]</scope>
    <source>
        <strain evidence="3">NML130454</strain>
    </source>
</reference>
<dbReference type="OrthoDB" id="495539at2"/>
<sequence>MRTLPFAAAALLLAAGFAQAEGFRSPSGNVHCVPGDAPGAVECEIREPARPIRPKPRDCELDWGGRFSLSRNGAQIVCAGDTIFNDEHRVLPYGQTLRGNGWQCTSKTTGMTCSNSRGQGFEISSRRQRLF</sequence>
<accession>A0A1B6VX15</accession>
<protein>
    <submittedName>
        <fullName evidence="2">Uncharacterized protein</fullName>
    </submittedName>
</protein>
<dbReference type="AlphaFoldDB" id="A0A1B6VX15"/>
<dbReference type="Pfam" id="PF20341">
    <property type="entry name" value="DUF6636"/>
    <property type="match status" value="1"/>
</dbReference>
<dbReference type="InterPro" id="IPR046576">
    <property type="entry name" value="DUF6636"/>
</dbReference>
<feature type="signal peptide" evidence="1">
    <location>
        <begin position="1"/>
        <end position="20"/>
    </location>
</feature>
<evidence type="ECO:0000313" key="2">
    <source>
        <dbReference type="EMBL" id="OAM40386.1"/>
    </source>
</evidence>
<evidence type="ECO:0000313" key="3">
    <source>
        <dbReference type="Proteomes" id="UP000077726"/>
    </source>
</evidence>
<evidence type="ECO:0000256" key="1">
    <source>
        <dbReference type="SAM" id="SignalP"/>
    </source>
</evidence>
<gene>
    <name evidence="2" type="ORF">A7Q00_08825</name>
</gene>
<dbReference type="Proteomes" id="UP000077726">
    <property type="component" value="Unassembled WGS sequence"/>
</dbReference>
<keyword evidence="1" id="KW-0732">Signal</keyword>
<dbReference type="RefSeq" id="WP_064090193.1">
    <property type="nucleotide sequence ID" value="NZ_LXSQ01000021.1"/>
</dbReference>
<dbReference type="EMBL" id="LXSQ01000021">
    <property type="protein sequence ID" value="OAM40386.1"/>
    <property type="molecule type" value="Genomic_DNA"/>
</dbReference>
<dbReference type="STRING" id="1795832.A7Q00_08825"/>
<feature type="chain" id="PRO_5008590581" evidence="1">
    <location>
        <begin position="21"/>
        <end position="131"/>
    </location>
</feature>
<organism evidence="2 3">
    <name type="scientific">Eikenella halliae</name>
    <dbReference type="NCBI Taxonomy" id="1795832"/>
    <lineage>
        <taxon>Bacteria</taxon>
        <taxon>Pseudomonadati</taxon>
        <taxon>Pseudomonadota</taxon>
        <taxon>Betaproteobacteria</taxon>
        <taxon>Neisseriales</taxon>
        <taxon>Neisseriaceae</taxon>
        <taxon>Eikenella</taxon>
    </lineage>
</organism>
<keyword evidence="3" id="KW-1185">Reference proteome</keyword>